<feature type="domain" description="Sulfotransferase" evidence="3">
    <location>
        <begin position="3"/>
        <end position="166"/>
    </location>
</feature>
<evidence type="ECO:0000256" key="1">
    <source>
        <dbReference type="ARBA" id="ARBA00005771"/>
    </source>
</evidence>
<proteinExistence type="inferred from homology"/>
<evidence type="ECO:0000259" key="3">
    <source>
        <dbReference type="Pfam" id="PF00685"/>
    </source>
</evidence>
<organism evidence="4 5">
    <name type="scientific">Anabaenopsis circularis NIES-21</name>
    <dbReference type="NCBI Taxonomy" id="1085406"/>
    <lineage>
        <taxon>Bacteria</taxon>
        <taxon>Bacillati</taxon>
        <taxon>Cyanobacteriota</taxon>
        <taxon>Cyanophyceae</taxon>
        <taxon>Nostocales</taxon>
        <taxon>Nodulariaceae</taxon>
        <taxon>Anabaenopsis</taxon>
    </lineage>
</organism>
<dbReference type="InterPro" id="IPR027417">
    <property type="entry name" value="P-loop_NTPase"/>
</dbReference>
<protein>
    <submittedName>
        <fullName evidence="4">Sulfotransferase family protein</fullName>
    </submittedName>
</protein>
<dbReference type="SUPFAM" id="SSF52540">
    <property type="entry name" value="P-loop containing nucleoside triphosphate hydrolases"/>
    <property type="match status" value="1"/>
</dbReference>
<reference evidence="4 5" key="1">
    <citation type="submission" date="2017-06" db="EMBL/GenBank/DDBJ databases">
        <title>Genome sequencing of cyanobaciteial culture collection at National Institute for Environmental Studies (NIES).</title>
        <authorList>
            <person name="Hirose Y."/>
            <person name="Shimura Y."/>
            <person name="Fujisawa T."/>
            <person name="Nakamura Y."/>
            <person name="Kawachi M."/>
        </authorList>
    </citation>
    <scope>NUCLEOTIDE SEQUENCE [LARGE SCALE GENOMIC DNA]</scope>
    <source>
        <strain evidence="4 5">NIES-21</strain>
    </source>
</reference>
<dbReference type="Pfam" id="PF00685">
    <property type="entry name" value="Sulfotransfer_1"/>
    <property type="match status" value="1"/>
</dbReference>
<evidence type="ECO:0000313" key="5">
    <source>
        <dbReference type="Proteomes" id="UP000218287"/>
    </source>
</evidence>
<sequence>MIIWLASYPRSGNTFLRTIVYQNFGFKTYSIFNHEQEHTGQVGEITGHIEYENSWEEFYEKASSSKEIFFVKTHLEPLDDQPCIYVVRDGRMATLSYFYYIKNFRQHDSSLLELVLGDDIFGDWSSHFYKWNPFERNKTLVIKYEDLLNNSVLEIEKISNFISIENPSKRWENPFDKLNELQPSFFRRGHKDWQQDVNWTPLMEKLFWNKHSHLMESLGYKQLNSQTDFSDLSEACIINSFSEQVLKLINQKKSMLDDLKQYQLLLEQNQTALSQIPKIQTELNETQTQLGEAKLLIQQLHSELEGVKSSKFWKLRTQWFKLKANIGLTSK</sequence>
<dbReference type="EMBL" id="AP018174">
    <property type="protein sequence ID" value="BAY19101.1"/>
    <property type="molecule type" value="Genomic_DNA"/>
</dbReference>
<keyword evidence="2 4" id="KW-0808">Transferase</keyword>
<accession>A0A1Z4GNK8</accession>
<keyword evidence="5" id="KW-1185">Reference proteome</keyword>
<name>A0A1Z4GNK8_9CYAN</name>
<gene>
    <name evidence="4" type="ORF">NIES21_49600</name>
</gene>
<evidence type="ECO:0000256" key="2">
    <source>
        <dbReference type="ARBA" id="ARBA00022679"/>
    </source>
</evidence>
<dbReference type="OrthoDB" id="9790457at2"/>
<dbReference type="InterPro" id="IPR000863">
    <property type="entry name" value="Sulfotransferase_dom"/>
</dbReference>
<comment type="similarity">
    <text evidence="1">Belongs to the sulfotransferase 1 family.</text>
</comment>
<dbReference type="AlphaFoldDB" id="A0A1Z4GNK8"/>
<dbReference type="GO" id="GO:0008146">
    <property type="term" value="F:sulfotransferase activity"/>
    <property type="evidence" value="ECO:0007669"/>
    <property type="project" value="InterPro"/>
</dbReference>
<dbReference type="Gene3D" id="3.40.50.300">
    <property type="entry name" value="P-loop containing nucleotide triphosphate hydrolases"/>
    <property type="match status" value="1"/>
</dbReference>
<dbReference type="Proteomes" id="UP000218287">
    <property type="component" value="Chromosome"/>
</dbReference>
<dbReference type="PANTHER" id="PTHR11783">
    <property type="entry name" value="SULFOTRANSFERASE SULT"/>
    <property type="match status" value="1"/>
</dbReference>
<evidence type="ECO:0000313" key="4">
    <source>
        <dbReference type="EMBL" id="BAY19101.1"/>
    </source>
</evidence>